<evidence type="ECO:0000313" key="1">
    <source>
        <dbReference type="EMBL" id="KAF2229278.1"/>
    </source>
</evidence>
<dbReference type="AlphaFoldDB" id="A0A6A6GUL7"/>
<sequence>MSKRAGHPVRKTCRRIILPHKRTTPWQPVTKRVANDKDNTITADDLCMTCSAIAVDNSDNGHSAVQGGSHHETFADIEFAAQAACHTCVAVLDKLTLDGHGNASHIKLDGPATTYAISSDNVLERLNYTIHVRSNAALILVIFLMILLDLDHSIKPSERQSLRKRFYKIQYWWSKQYFSCICIDPSTKLHGNM</sequence>
<proteinExistence type="predicted"/>
<gene>
    <name evidence="1" type="ORF">EV356DRAFT_511108</name>
</gene>
<reference evidence="1" key="1">
    <citation type="journal article" date="2020" name="Stud. Mycol.">
        <title>101 Dothideomycetes genomes: a test case for predicting lifestyles and emergence of pathogens.</title>
        <authorList>
            <person name="Haridas S."/>
            <person name="Albert R."/>
            <person name="Binder M."/>
            <person name="Bloem J."/>
            <person name="Labutti K."/>
            <person name="Salamov A."/>
            <person name="Andreopoulos B."/>
            <person name="Baker S."/>
            <person name="Barry K."/>
            <person name="Bills G."/>
            <person name="Bluhm B."/>
            <person name="Cannon C."/>
            <person name="Castanera R."/>
            <person name="Culley D."/>
            <person name="Daum C."/>
            <person name="Ezra D."/>
            <person name="Gonzalez J."/>
            <person name="Henrissat B."/>
            <person name="Kuo A."/>
            <person name="Liang C."/>
            <person name="Lipzen A."/>
            <person name="Lutzoni F."/>
            <person name="Magnuson J."/>
            <person name="Mondo S."/>
            <person name="Nolan M."/>
            <person name="Ohm R."/>
            <person name="Pangilinan J."/>
            <person name="Park H.-J."/>
            <person name="Ramirez L."/>
            <person name="Alfaro M."/>
            <person name="Sun H."/>
            <person name="Tritt A."/>
            <person name="Yoshinaga Y."/>
            <person name="Zwiers L.-H."/>
            <person name="Turgeon B."/>
            <person name="Goodwin S."/>
            <person name="Spatafora J."/>
            <person name="Crous P."/>
            <person name="Grigoriev I."/>
        </authorList>
    </citation>
    <scope>NUCLEOTIDE SEQUENCE</scope>
    <source>
        <strain evidence="1">Tuck. ex Michener</strain>
    </source>
</reference>
<dbReference type="Proteomes" id="UP000800092">
    <property type="component" value="Unassembled WGS sequence"/>
</dbReference>
<accession>A0A6A6GUL7</accession>
<name>A0A6A6GUL7_VIRVR</name>
<evidence type="ECO:0000313" key="2">
    <source>
        <dbReference type="Proteomes" id="UP000800092"/>
    </source>
</evidence>
<dbReference type="EMBL" id="ML991869">
    <property type="protein sequence ID" value="KAF2229278.1"/>
    <property type="molecule type" value="Genomic_DNA"/>
</dbReference>
<organism evidence="1 2">
    <name type="scientific">Viridothelium virens</name>
    <name type="common">Speckled blister lichen</name>
    <name type="synonym">Trypethelium virens</name>
    <dbReference type="NCBI Taxonomy" id="1048519"/>
    <lineage>
        <taxon>Eukaryota</taxon>
        <taxon>Fungi</taxon>
        <taxon>Dikarya</taxon>
        <taxon>Ascomycota</taxon>
        <taxon>Pezizomycotina</taxon>
        <taxon>Dothideomycetes</taxon>
        <taxon>Dothideomycetes incertae sedis</taxon>
        <taxon>Trypetheliales</taxon>
        <taxon>Trypetheliaceae</taxon>
        <taxon>Viridothelium</taxon>
    </lineage>
</organism>
<keyword evidence="2" id="KW-1185">Reference proteome</keyword>
<protein>
    <submittedName>
        <fullName evidence="1">Uncharacterized protein</fullName>
    </submittedName>
</protein>